<comment type="caution">
    <text evidence="6">The sequence shown here is derived from an EMBL/GenBank/DDBJ whole genome shotgun (WGS) entry which is preliminary data.</text>
</comment>
<dbReference type="InterPro" id="IPR051285">
    <property type="entry name" value="NADH_oxidoreductase_modular"/>
</dbReference>
<dbReference type="CDD" id="cd07709">
    <property type="entry name" value="flavodiiron_proteins_MBL-fold"/>
    <property type="match status" value="1"/>
</dbReference>
<dbReference type="Gene3D" id="3.40.50.360">
    <property type="match status" value="1"/>
</dbReference>
<dbReference type="Pfam" id="PF19583">
    <property type="entry name" value="ODP"/>
    <property type="match status" value="1"/>
</dbReference>
<dbReference type="GO" id="GO:0010181">
    <property type="term" value="F:FMN binding"/>
    <property type="evidence" value="ECO:0007669"/>
    <property type="project" value="InterPro"/>
</dbReference>
<dbReference type="SUPFAM" id="SSF52218">
    <property type="entry name" value="Flavoproteins"/>
    <property type="match status" value="1"/>
</dbReference>
<comment type="cofactor">
    <cofactor evidence="1">
        <name>Fe cation</name>
        <dbReference type="ChEBI" id="CHEBI:24875"/>
    </cofactor>
</comment>
<dbReference type="GO" id="GO:0016651">
    <property type="term" value="F:oxidoreductase activity, acting on NAD(P)H"/>
    <property type="evidence" value="ECO:0007669"/>
    <property type="project" value="UniProtKB-ARBA"/>
</dbReference>
<dbReference type="GO" id="GO:0009055">
    <property type="term" value="F:electron transfer activity"/>
    <property type="evidence" value="ECO:0007669"/>
    <property type="project" value="InterPro"/>
</dbReference>
<protein>
    <submittedName>
        <fullName evidence="6">FprA family A-type flavoprotein</fullName>
    </submittedName>
</protein>
<evidence type="ECO:0000256" key="4">
    <source>
        <dbReference type="ARBA" id="ARBA00022982"/>
    </source>
</evidence>
<dbReference type="GO" id="GO:0046872">
    <property type="term" value="F:metal ion binding"/>
    <property type="evidence" value="ECO:0007669"/>
    <property type="project" value="InterPro"/>
</dbReference>
<proteinExistence type="inferred from homology"/>
<dbReference type="PROSITE" id="PS00201">
    <property type="entry name" value="FLAVODOXIN"/>
    <property type="match status" value="1"/>
</dbReference>
<comment type="similarity">
    <text evidence="2">In the N-terminal section; belongs to the zinc metallo-hydrolase group 3 family.</text>
</comment>
<sequence>MKNTRNVTDGVVWIGANDRRISLFENMFPLDRGVSYNSYLILDEKTAVMDTADTAVTGQFLENVQGTLDGRPLDYLVVNHMEPDHCANIETLLRLYPEAKVVGNAKTFQMIGQFYDMDLMGRTVTVKEGDVLDLGSHKLQFVFAPMVHWPEVMMAYDQTEKILFSADAFGSFGALDTLFNDEQDGAFADLAEMRRYFSNIVGKYGPQVQAVLKKAAGLDIQLICPLHGQVWRSGFGELLEKHDCWSRYEAEEKAVVIFYGSMYGHTAEAAELLASMLAEAGVAGVKVYDVSRTHVSYLISEIFRCSNLVLAAPTYNNGLYGPMLNLLEDMKALNLQNRKVSIIENGTWAPQAGKIMAEMISSLKGMELVGEKVTVKSALKGEQREALLRLCGEIAESLK</sequence>
<dbReference type="InterPro" id="IPR016440">
    <property type="entry name" value="Rubredoxin-O_OxRdtase"/>
</dbReference>
<keyword evidence="4" id="KW-0249">Electron transport</keyword>
<evidence type="ECO:0000256" key="1">
    <source>
        <dbReference type="ARBA" id="ARBA00001962"/>
    </source>
</evidence>
<dbReference type="Gene3D" id="3.60.15.10">
    <property type="entry name" value="Ribonuclease Z/Hydroxyacylglutathione hydrolase-like"/>
    <property type="match status" value="1"/>
</dbReference>
<dbReference type="InterPro" id="IPR001279">
    <property type="entry name" value="Metallo-B-lactamas"/>
</dbReference>
<evidence type="ECO:0000313" key="6">
    <source>
        <dbReference type="EMBL" id="HIX51557.1"/>
    </source>
</evidence>
<dbReference type="EMBL" id="DXEU01000036">
    <property type="protein sequence ID" value="HIX51557.1"/>
    <property type="molecule type" value="Genomic_DNA"/>
</dbReference>
<dbReference type="PANTHER" id="PTHR32145:SF20">
    <property type="entry name" value="FLAVOPROTEIN"/>
    <property type="match status" value="1"/>
</dbReference>
<accession>A0A9D1W461</accession>
<name>A0A9D1W461_9FIRM</name>
<dbReference type="PROSITE" id="PS50902">
    <property type="entry name" value="FLAVODOXIN_LIKE"/>
    <property type="match status" value="1"/>
</dbReference>
<dbReference type="SUPFAM" id="SSF56281">
    <property type="entry name" value="Metallo-hydrolase/oxidoreductase"/>
    <property type="match status" value="1"/>
</dbReference>
<organism evidence="6 7">
    <name type="scientific">Candidatus Lachnoclostridium stercoripullorum</name>
    <dbReference type="NCBI Taxonomy" id="2838635"/>
    <lineage>
        <taxon>Bacteria</taxon>
        <taxon>Bacillati</taxon>
        <taxon>Bacillota</taxon>
        <taxon>Clostridia</taxon>
        <taxon>Lachnospirales</taxon>
        <taxon>Lachnospiraceae</taxon>
    </lineage>
</organism>
<dbReference type="InterPro" id="IPR001226">
    <property type="entry name" value="Flavodoxin_CS"/>
</dbReference>
<dbReference type="AlphaFoldDB" id="A0A9D1W461"/>
<dbReference type="Proteomes" id="UP000886780">
    <property type="component" value="Unassembled WGS sequence"/>
</dbReference>
<gene>
    <name evidence="6" type="ORF">IAA28_01980</name>
</gene>
<dbReference type="InterPro" id="IPR036866">
    <property type="entry name" value="RibonucZ/Hydroxyglut_hydro"/>
</dbReference>
<evidence type="ECO:0000256" key="2">
    <source>
        <dbReference type="ARBA" id="ARBA00007121"/>
    </source>
</evidence>
<feature type="domain" description="Flavodoxin-like" evidence="5">
    <location>
        <begin position="255"/>
        <end position="395"/>
    </location>
</feature>
<dbReference type="Pfam" id="PF00258">
    <property type="entry name" value="Flavodoxin_1"/>
    <property type="match status" value="1"/>
</dbReference>
<dbReference type="PIRSF" id="PIRSF005243">
    <property type="entry name" value="ROO"/>
    <property type="match status" value="1"/>
</dbReference>
<dbReference type="PANTHER" id="PTHR32145">
    <property type="entry name" value="DIFLAVIN FLAVOPROTEIN A 2-RELATED"/>
    <property type="match status" value="1"/>
</dbReference>
<dbReference type="InterPro" id="IPR008254">
    <property type="entry name" value="Flavodoxin/NO_synth"/>
</dbReference>
<reference evidence="6" key="1">
    <citation type="journal article" date="2021" name="PeerJ">
        <title>Extensive microbial diversity within the chicken gut microbiome revealed by metagenomics and culture.</title>
        <authorList>
            <person name="Gilroy R."/>
            <person name="Ravi A."/>
            <person name="Getino M."/>
            <person name="Pursley I."/>
            <person name="Horton D.L."/>
            <person name="Alikhan N.F."/>
            <person name="Baker D."/>
            <person name="Gharbi K."/>
            <person name="Hall N."/>
            <person name="Watson M."/>
            <person name="Adriaenssens E.M."/>
            <person name="Foster-Nyarko E."/>
            <person name="Jarju S."/>
            <person name="Secka A."/>
            <person name="Antonio M."/>
            <person name="Oren A."/>
            <person name="Chaudhuri R.R."/>
            <person name="La Ragione R."/>
            <person name="Hildebrand F."/>
            <person name="Pallen M.J."/>
        </authorList>
    </citation>
    <scope>NUCLEOTIDE SEQUENCE</scope>
    <source>
        <strain evidence="6">ChiGjej4B4-12881</strain>
    </source>
</reference>
<evidence type="ECO:0000259" key="5">
    <source>
        <dbReference type="PROSITE" id="PS50902"/>
    </source>
</evidence>
<evidence type="ECO:0000313" key="7">
    <source>
        <dbReference type="Proteomes" id="UP000886780"/>
    </source>
</evidence>
<dbReference type="InterPro" id="IPR045761">
    <property type="entry name" value="ODP_dom"/>
</dbReference>
<reference evidence="6" key="2">
    <citation type="submission" date="2021-04" db="EMBL/GenBank/DDBJ databases">
        <authorList>
            <person name="Gilroy R."/>
        </authorList>
    </citation>
    <scope>NUCLEOTIDE SEQUENCE</scope>
    <source>
        <strain evidence="6">ChiGjej4B4-12881</strain>
    </source>
</reference>
<keyword evidence="3" id="KW-0813">Transport</keyword>
<evidence type="ECO:0000256" key="3">
    <source>
        <dbReference type="ARBA" id="ARBA00022448"/>
    </source>
</evidence>
<dbReference type="InterPro" id="IPR029039">
    <property type="entry name" value="Flavoprotein-like_sf"/>
</dbReference>
<dbReference type="SMART" id="SM00849">
    <property type="entry name" value="Lactamase_B"/>
    <property type="match status" value="1"/>
</dbReference>